<evidence type="ECO:0000256" key="3">
    <source>
        <dbReference type="ARBA" id="ARBA00023002"/>
    </source>
</evidence>
<proteinExistence type="predicted"/>
<evidence type="ECO:0000256" key="4">
    <source>
        <dbReference type="ARBA" id="ARBA00023033"/>
    </source>
</evidence>
<sequence length="279" mass="30915">SRIKFLVAHRPGFIAPTLAARKIATLDNLSKGRLLIHIITGGSDFDQRRDGDFLGHDQRYARTDEYIEVMKKVWLNRQPFDHDGSHYKVEKANSEVHSYQMPHVPIYFGGISDPAISVGAKHADVYALFGESRANIAQIMQRINEQAAQYQRQPKYQLSFRPIIASTESAAWQKAESILSAVTPMKARTAVPEAETAKRLLRLSAQGDIHDERLWTPIAAAAAGSGNTTALVGTPKQVADAIAAYYQLGVDGVLIRGFDPYNDAIEYGQELIPRIKEAT</sequence>
<gene>
    <name evidence="6" type="ORF">METZ01_LOCUS408237</name>
</gene>
<evidence type="ECO:0000256" key="1">
    <source>
        <dbReference type="ARBA" id="ARBA00022630"/>
    </source>
</evidence>
<dbReference type="PANTHER" id="PTHR42847">
    <property type="entry name" value="ALKANESULFONATE MONOOXYGENASE"/>
    <property type="match status" value="1"/>
</dbReference>
<keyword evidence="2" id="KW-0288">FMN</keyword>
<feature type="non-terminal residue" evidence="6">
    <location>
        <position position="1"/>
    </location>
</feature>
<evidence type="ECO:0000313" key="6">
    <source>
        <dbReference type="EMBL" id="SVD55383.1"/>
    </source>
</evidence>
<dbReference type="InterPro" id="IPR011251">
    <property type="entry name" value="Luciferase-like_dom"/>
</dbReference>
<dbReference type="GO" id="GO:0046306">
    <property type="term" value="P:alkanesulfonate catabolic process"/>
    <property type="evidence" value="ECO:0007669"/>
    <property type="project" value="TreeGrafter"/>
</dbReference>
<dbReference type="InterPro" id="IPR050172">
    <property type="entry name" value="SsuD_RutA_monooxygenase"/>
</dbReference>
<dbReference type="InterPro" id="IPR036661">
    <property type="entry name" value="Luciferase-like_sf"/>
</dbReference>
<accession>A0A382W991</accession>
<dbReference type="SUPFAM" id="SSF51679">
    <property type="entry name" value="Bacterial luciferase-like"/>
    <property type="match status" value="1"/>
</dbReference>
<keyword evidence="1" id="KW-0285">Flavoprotein</keyword>
<dbReference type="Gene3D" id="3.20.20.30">
    <property type="entry name" value="Luciferase-like domain"/>
    <property type="match status" value="1"/>
</dbReference>
<evidence type="ECO:0000259" key="5">
    <source>
        <dbReference type="Pfam" id="PF00296"/>
    </source>
</evidence>
<name>A0A382W991_9ZZZZ</name>
<feature type="non-terminal residue" evidence="6">
    <location>
        <position position="279"/>
    </location>
</feature>
<reference evidence="6" key="1">
    <citation type="submission" date="2018-05" db="EMBL/GenBank/DDBJ databases">
        <authorList>
            <person name="Lanie J.A."/>
            <person name="Ng W.-L."/>
            <person name="Kazmierczak K.M."/>
            <person name="Andrzejewski T.M."/>
            <person name="Davidsen T.M."/>
            <person name="Wayne K.J."/>
            <person name="Tettelin H."/>
            <person name="Glass J.I."/>
            <person name="Rusch D."/>
            <person name="Podicherti R."/>
            <person name="Tsui H.-C.T."/>
            <person name="Winkler M.E."/>
        </authorList>
    </citation>
    <scope>NUCLEOTIDE SEQUENCE</scope>
</reference>
<keyword evidence="4" id="KW-0503">Monooxygenase</keyword>
<protein>
    <recommendedName>
        <fullName evidence="5">Luciferase-like domain-containing protein</fullName>
    </recommendedName>
</protein>
<dbReference type="EMBL" id="UINC01158056">
    <property type="protein sequence ID" value="SVD55383.1"/>
    <property type="molecule type" value="Genomic_DNA"/>
</dbReference>
<dbReference type="PANTHER" id="PTHR42847:SF9">
    <property type="entry name" value="BLL6451 PROTEIN"/>
    <property type="match status" value="1"/>
</dbReference>
<dbReference type="AlphaFoldDB" id="A0A382W991"/>
<organism evidence="6">
    <name type="scientific">marine metagenome</name>
    <dbReference type="NCBI Taxonomy" id="408172"/>
    <lineage>
        <taxon>unclassified sequences</taxon>
        <taxon>metagenomes</taxon>
        <taxon>ecological metagenomes</taxon>
    </lineage>
</organism>
<feature type="domain" description="Luciferase-like" evidence="5">
    <location>
        <begin position="1"/>
        <end position="251"/>
    </location>
</feature>
<dbReference type="CDD" id="cd01094">
    <property type="entry name" value="Alkanesulfonate_monoxygenase"/>
    <property type="match status" value="1"/>
</dbReference>
<dbReference type="Pfam" id="PF00296">
    <property type="entry name" value="Bac_luciferase"/>
    <property type="match status" value="1"/>
</dbReference>
<evidence type="ECO:0000256" key="2">
    <source>
        <dbReference type="ARBA" id="ARBA00022643"/>
    </source>
</evidence>
<keyword evidence="3" id="KW-0560">Oxidoreductase</keyword>
<dbReference type="GO" id="GO:0008726">
    <property type="term" value="F:alkanesulfonate monooxygenase activity"/>
    <property type="evidence" value="ECO:0007669"/>
    <property type="project" value="TreeGrafter"/>
</dbReference>